<sequence>MDELVAQVRHALNQAGFEVVGGADRRMTGLQVSETPPGVLVAWATSDGFTALAADRPGHDSRDGMRVAVQAAVSALMISLGYTVMGTPNGDIIVPVKDGDAG</sequence>
<gene>
    <name evidence="1" type="ORF">VXC91_44450</name>
</gene>
<protein>
    <submittedName>
        <fullName evidence="1">Uncharacterized protein</fullName>
    </submittedName>
</protein>
<evidence type="ECO:0000313" key="1">
    <source>
        <dbReference type="EMBL" id="MED7828698.1"/>
    </source>
</evidence>
<name>A0ABU7FXY2_9ACTN</name>
<accession>A0ABU7FXY2</accession>
<comment type="caution">
    <text evidence="1">The sequence shown here is derived from an EMBL/GenBank/DDBJ whole genome shotgun (WGS) entry which is preliminary data.</text>
</comment>
<dbReference type="Proteomes" id="UP001333996">
    <property type="component" value="Unassembled WGS sequence"/>
</dbReference>
<dbReference type="EMBL" id="JAYWVC010000463">
    <property type="protein sequence ID" value="MED7828698.1"/>
    <property type="molecule type" value="Genomic_DNA"/>
</dbReference>
<evidence type="ECO:0000313" key="2">
    <source>
        <dbReference type="Proteomes" id="UP001333996"/>
    </source>
</evidence>
<reference evidence="1" key="1">
    <citation type="submission" date="2024-01" db="EMBL/GenBank/DDBJ databases">
        <title>First draft genome sequence data of TA4-1, the type strain of Gram-positive actinobacterium Streptomyces chiangmaiensis.</title>
        <authorList>
            <person name="Yasawong M."/>
            <person name="Nantapong N."/>
        </authorList>
    </citation>
    <scope>NUCLEOTIDE SEQUENCE</scope>
    <source>
        <strain evidence="1">TA4-1</strain>
    </source>
</reference>
<keyword evidence="2" id="KW-1185">Reference proteome</keyword>
<proteinExistence type="predicted"/>
<dbReference type="RefSeq" id="WP_329513023.1">
    <property type="nucleotide sequence ID" value="NZ_BAAAYZ010000169.1"/>
</dbReference>
<organism evidence="1 2">
    <name type="scientific">Streptomyces chiangmaiensis</name>
    <dbReference type="NCBI Taxonomy" id="766497"/>
    <lineage>
        <taxon>Bacteria</taxon>
        <taxon>Bacillati</taxon>
        <taxon>Actinomycetota</taxon>
        <taxon>Actinomycetes</taxon>
        <taxon>Kitasatosporales</taxon>
        <taxon>Streptomycetaceae</taxon>
        <taxon>Streptomyces</taxon>
    </lineage>
</organism>